<protein>
    <recommendedName>
        <fullName evidence="3">Nephrocystin 3-like N-terminal domain-containing protein</fullName>
    </recommendedName>
</protein>
<evidence type="ECO:0000313" key="5">
    <source>
        <dbReference type="Proteomes" id="UP000053424"/>
    </source>
</evidence>
<dbReference type="AlphaFoldDB" id="A0A0C3CKJ7"/>
<dbReference type="PANTHER" id="PTHR10039">
    <property type="entry name" value="AMELOGENIN"/>
    <property type="match status" value="1"/>
</dbReference>
<dbReference type="SUPFAM" id="SSF52540">
    <property type="entry name" value="P-loop containing nucleoside triphosphate hydrolases"/>
    <property type="match status" value="1"/>
</dbReference>
<gene>
    <name evidence="4" type="ORF">M413DRAFT_379002</name>
</gene>
<sequence>MPRQPQEIIIQGSTLNHIAGNYIDRPNIIFGSGIQALSQAISHGAMHDAAERDPPPRCHPGTRKKASEDIVRWIEEPNPSSSVLWVNGRAGVGKTALMQKIAERGGVYFGGCFFFRRGVPGCNQKGSLFSTLAYQLAMNIPGMLEHVEGAMLKDFSLPTKSAAVQIQRLIVEPLKLLPIPPHIRIIIIDGLDECEGVDSQCDILSLVSQLLMDPSVPMRFIIASRPEHQICSTFNKGPLISMTRRLILDDEYDSASDIERYLRDKFAEIHTCNRDVMRRVESPWPSEDDLLTLVARASGQFIYVSTVVKFVGSVTDFLSPQEKLKVILNPDPIQASAFAELDRLYTQILSGYGDSEVLPSQNLR</sequence>
<name>A0A0C3CKJ7_HEBCY</name>
<reference evidence="5" key="2">
    <citation type="submission" date="2015-01" db="EMBL/GenBank/DDBJ databases">
        <title>Evolutionary Origins and Diversification of the Mycorrhizal Mutualists.</title>
        <authorList>
            <consortium name="DOE Joint Genome Institute"/>
            <consortium name="Mycorrhizal Genomics Consortium"/>
            <person name="Kohler A."/>
            <person name="Kuo A."/>
            <person name="Nagy L.G."/>
            <person name="Floudas D."/>
            <person name="Copeland A."/>
            <person name="Barry K.W."/>
            <person name="Cichocki N."/>
            <person name="Veneault-Fourrey C."/>
            <person name="LaButti K."/>
            <person name="Lindquist E.A."/>
            <person name="Lipzen A."/>
            <person name="Lundell T."/>
            <person name="Morin E."/>
            <person name="Murat C."/>
            <person name="Riley R."/>
            <person name="Ohm R."/>
            <person name="Sun H."/>
            <person name="Tunlid A."/>
            <person name="Henrissat B."/>
            <person name="Grigoriev I.V."/>
            <person name="Hibbett D.S."/>
            <person name="Martin F."/>
        </authorList>
    </citation>
    <scope>NUCLEOTIDE SEQUENCE [LARGE SCALE GENOMIC DNA]</scope>
    <source>
        <strain evidence="5">h7</strain>
    </source>
</reference>
<dbReference type="HOGENOM" id="CLU_000288_6_10_1"/>
<dbReference type="STRING" id="686832.A0A0C3CKJ7"/>
<accession>A0A0C3CKJ7</accession>
<keyword evidence="5" id="KW-1185">Reference proteome</keyword>
<proteinExistence type="predicted"/>
<evidence type="ECO:0000259" key="3">
    <source>
        <dbReference type="Pfam" id="PF24883"/>
    </source>
</evidence>
<evidence type="ECO:0000256" key="2">
    <source>
        <dbReference type="SAM" id="MobiDB-lite"/>
    </source>
</evidence>
<dbReference type="InterPro" id="IPR056884">
    <property type="entry name" value="NPHP3-like_N"/>
</dbReference>
<feature type="compositionally biased region" description="Basic and acidic residues" evidence="2">
    <location>
        <begin position="45"/>
        <end position="56"/>
    </location>
</feature>
<reference evidence="4 5" key="1">
    <citation type="submission" date="2014-04" db="EMBL/GenBank/DDBJ databases">
        <authorList>
            <consortium name="DOE Joint Genome Institute"/>
            <person name="Kuo A."/>
            <person name="Gay G."/>
            <person name="Dore J."/>
            <person name="Kohler A."/>
            <person name="Nagy L.G."/>
            <person name="Floudas D."/>
            <person name="Copeland A."/>
            <person name="Barry K.W."/>
            <person name="Cichocki N."/>
            <person name="Veneault-Fourrey C."/>
            <person name="LaButti K."/>
            <person name="Lindquist E.A."/>
            <person name="Lipzen A."/>
            <person name="Lundell T."/>
            <person name="Morin E."/>
            <person name="Murat C."/>
            <person name="Sun H."/>
            <person name="Tunlid A."/>
            <person name="Henrissat B."/>
            <person name="Grigoriev I.V."/>
            <person name="Hibbett D.S."/>
            <person name="Martin F."/>
            <person name="Nordberg H.P."/>
            <person name="Cantor M.N."/>
            <person name="Hua S.X."/>
        </authorList>
    </citation>
    <scope>NUCLEOTIDE SEQUENCE [LARGE SCALE GENOMIC DNA]</scope>
    <source>
        <strain evidence="5">h7</strain>
    </source>
</reference>
<dbReference type="OrthoDB" id="4760524at2759"/>
<evidence type="ECO:0000313" key="4">
    <source>
        <dbReference type="EMBL" id="KIM44311.1"/>
    </source>
</evidence>
<dbReference type="Pfam" id="PF24883">
    <property type="entry name" value="NPHP3_N"/>
    <property type="match status" value="1"/>
</dbReference>
<organism evidence="4 5">
    <name type="scientific">Hebeloma cylindrosporum</name>
    <dbReference type="NCBI Taxonomy" id="76867"/>
    <lineage>
        <taxon>Eukaryota</taxon>
        <taxon>Fungi</taxon>
        <taxon>Dikarya</taxon>
        <taxon>Basidiomycota</taxon>
        <taxon>Agaricomycotina</taxon>
        <taxon>Agaricomycetes</taxon>
        <taxon>Agaricomycetidae</taxon>
        <taxon>Agaricales</taxon>
        <taxon>Agaricineae</taxon>
        <taxon>Hymenogastraceae</taxon>
        <taxon>Hebeloma</taxon>
    </lineage>
</organism>
<feature type="region of interest" description="Disordered" evidence="2">
    <location>
        <begin position="45"/>
        <end position="64"/>
    </location>
</feature>
<evidence type="ECO:0000256" key="1">
    <source>
        <dbReference type="ARBA" id="ARBA00022737"/>
    </source>
</evidence>
<keyword evidence="1" id="KW-0677">Repeat</keyword>
<dbReference type="InterPro" id="IPR027417">
    <property type="entry name" value="P-loop_NTPase"/>
</dbReference>
<dbReference type="EMBL" id="KN831774">
    <property type="protein sequence ID" value="KIM44311.1"/>
    <property type="molecule type" value="Genomic_DNA"/>
</dbReference>
<dbReference type="PANTHER" id="PTHR10039:SF14">
    <property type="entry name" value="NACHT DOMAIN-CONTAINING PROTEIN"/>
    <property type="match status" value="1"/>
</dbReference>
<dbReference type="Gene3D" id="3.40.50.300">
    <property type="entry name" value="P-loop containing nucleotide triphosphate hydrolases"/>
    <property type="match status" value="1"/>
</dbReference>
<feature type="domain" description="Nephrocystin 3-like N-terminal" evidence="3">
    <location>
        <begin position="68"/>
        <end position="225"/>
    </location>
</feature>
<dbReference type="Proteomes" id="UP000053424">
    <property type="component" value="Unassembled WGS sequence"/>
</dbReference>